<protein>
    <submittedName>
        <fullName evidence="3">Uncharacterized protein</fullName>
    </submittedName>
</protein>
<organism evidence="3 4">
    <name type="scientific">Stutzerimonas frequens</name>
    <dbReference type="NCBI Taxonomy" id="2968969"/>
    <lineage>
        <taxon>Bacteria</taxon>
        <taxon>Pseudomonadati</taxon>
        <taxon>Pseudomonadota</taxon>
        <taxon>Gammaproteobacteria</taxon>
        <taxon>Pseudomonadales</taxon>
        <taxon>Pseudomonadaceae</taxon>
        <taxon>Stutzerimonas</taxon>
    </lineage>
</organism>
<feature type="chain" id="PRO_5041368628" evidence="2">
    <location>
        <begin position="28"/>
        <end position="113"/>
    </location>
</feature>
<feature type="region of interest" description="Disordered" evidence="1">
    <location>
        <begin position="71"/>
        <end position="113"/>
    </location>
</feature>
<feature type="region of interest" description="Disordered" evidence="1">
    <location>
        <begin position="26"/>
        <end position="58"/>
    </location>
</feature>
<feature type="signal peptide" evidence="2">
    <location>
        <begin position="1"/>
        <end position="27"/>
    </location>
</feature>
<dbReference type="AlphaFoldDB" id="A0AA47E5K8"/>
<evidence type="ECO:0000256" key="1">
    <source>
        <dbReference type="SAM" id="MobiDB-lite"/>
    </source>
</evidence>
<evidence type="ECO:0000256" key="2">
    <source>
        <dbReference type="SAM" id="SignalP"/>
    </source>
</evidence>
<dbReference type="EMBL" id="CP113257">
    <property type="protein sequence ID" value="WAE54413.1"/>
    <property type="molecule type" value="Genomic_DNA"/>
</dbReference>
<evidence type="ECO:0000313" key="3">
    <source>
        <dbReference type="EMBL" id="WAE54413.1"/>
    </source>
</evidence>
<gene>
    <name evidence="3" type="ORF">OSV15_09730</name>
</gene>
<evidence type="ECO:0000313" key="4">
    <source>
        <dbReference type="Proteomes" id="UP001164632"/>
    </source>
</evidence>
<dbReference type="RefSeq" id="WP_267932625.1">
    <property type="nucleotide sequence ID" value="NZ_CP113257.1"/>
</dbReference>
<name>A0AA47E5K8_9GAMM</name>
<keyword evidence="2" id="KW-0732">Signal</keyword>
<reference evidence="3" key="1">
    <citation type="submission" date="2022-11" db="EMBL/GenBank/DDBJ databases">
        <title>Genomic of Pseudomonas TF18.</title>
        <authorList>
            <person name="Liu T."/>
        </authorList>
    </citation>
    <scope>NUCLEOTIDE SEQUENCE</scope>
    <source>
        <strain evidence="3">TF18</strain>
    </source>
</reference>
<proteinExistence type="predicted"/>
<sequence>MNTVKQWLRATRALGFALVLMSGSSGAMSMSEPLSTAPAQPTPGATDDHACDPANGPSVIAYRPAPATVAPHCGASGGGQNASPLPGARQHRFAEPASDSLPTRPVDNRRYSF</sequence>
<accession>A0AA47E5K8</accession>
<dbReference type="Proteomes" id="UP001164632">
    <property type="component" value="Chromosome"/>
</dbReference>